<protein>
    <submittedName>
        <fullName evidence="9">AI-2E family transporter</fullName>
    </submittedName>
</protein>
<dbReference type="Gene3D" id="3.30.450.40">
    <property type="match status" value="1"/>
</dbReference>
<dbReference type="Pfam" id="PF01590">
    <property type="entry name" value="GAF"/>
    <property type="match status" value="1"/>
</dbReference>
<organism evidence="9 10">
    <name type="scientific">Acinetobacter indicus</name>
    <dbReference type="NCBI Taxonomy" id="756892"/>
    <lineage>
        <taxon>Bacteria</taxon>
        <taxon>Pseudomonadati</taxon>
        <taxon>Pseudomonadota</taxon>
        <taxon>Gammaproteobacteria</taxon>
        <taxon>Moraxellales</taxon>
        <taxon>Moraxellaceae</taxon>
        <taxon>Acinetobacter</taxon>
    </lineage>
</organism>
<evidence type="ECO:0000256" key="4">
    <source>
        <dbReference type="ARBA" id="ARBA00022989"/>
    </source>
</evidence>
<comment type="similarity">
    <text evidence="2">Belongs to the autoinducer-2 exporter (AI-2E) (TC 2.A.86) family.</text>
</comment>
<feature type="transmembrane region" description="Helical" evidence="7">
    <location>
        <begin position="42"/>
        <end position="60"/>
    </location>
</feature>
<evidence type="ECO:0000256" key="6">
    <source>
        <dbReference type="SAM" id="MobiDB-lite"/>
    </source>
</evidence>
<feature type="transmembrane region" description="Helical" evidence="7">
    <location>
        <begin position="348"/>
        <end position="370"/>
    </location>
</feature>
<evidence type="ECO:0000256" key="2">
    <source>
        <dbReference type="ARBA" id="ARBA00009773"/>
    </source>
</evidence>
<name>A0A6C0Y537_9GAMM</name>
<sequence>MRKQNNKPGLLQPEAQPPRPHHWKPEKSAASWVKRDIETQNIVRVMAGFVISAVIIAALYFGQDVLIPLALAILLAFLLEPLVSRLKKWGLPQLPSIAIVMIFTISVLAGLGSYLGFQLKDLSQELPQYQDTIQQKLNTVKSLTSGPSAWDGAKTTFDTVESSFEGINQVEQEKGVQNVKVVGLEQSPSDAAMEWGSKILSPIATIGIVFLFVVLILISRKDLHDRLLRLLGGNLNIGTDVLDEAGQRIGTYLRMQLLVNVTYGIPMAAGLWFIGVPAAIMWGMLAVVLRFVPYVGPIISAAFPLTLAFAVDPGWNMFLWTLGLILLLELISNNIIEPWLYGESTGLTTLSIILAATFWTLIWGPIGLILSTPLTACLLVLSHYIPALGFVKVLIGSAPVLSPPERFYQRLVADEVHDALDVANAYIQQELPKKTNEEALVRKINNFYDEVAIPAICLFSQVHNTEASAEHRLRMHQGLKRFNHEFQQQYPLQTELNNPKVMCLGARWEVDVLASAMLAHGLNLKKIAACSHADALIQSRSDVLSAVPESTDIICITIFHQQPMAQIRLLNHRIRTLKPQIKLVFALLGNQSTHLRDEIERLFQPEAVVNSVNELMLNMDMLLMAQGENPAAALMHDNEAERLQALHELDLLQSELLPIYSQYIEEARQAFDVKYAQISLVDAGQVHTPASPLAEAVESPIHAAQRREESICTHLVYQNEALVIEDIQRDPRFRQYPHLARQKIRFYAGVPIQSKQGLAIGSLCILDKQVRQMSEEDLDLLKALALDLQETLSSERLRKQKLEEILRLGQADLSQAVVTES</sequence>
<dbReference type="SUPFAM" id="SSF55781">
    <property type="entry name" value="GAF domain-like"/>
    <property type="match status" value="1"/>
</dbReference>
<evidence type="ECO:0000256" key="7">
    <source>
        <dbReference type="SAM" id="Phobius"/>
    </source>
</evidence>
<feature type="transmembrane region" description="Helical" evidence="7">
    <location>
        <begin position="318"/>
        <end position="336"/>
    </location>
</feature>
<evidence type="ECO:0000313" key="10">
    <source>
        <dbReference type="Proteomes" id="UP000503440"/>
    </source>
</evidence>
<accession>A0A6C0Y537</accession>
<dbReference type="Proteomes" id="UP000503440">
    <property type="component" value="Chromosome"/>
</dbReference>
<dbReference type="RefSeq" id="WP_163146085.1">
    <property type="nucleotide sequence ID" value="NZ_CP044455.1"/>
</dbReference>
<evidence type="ECO:0000256" key="3">
    <source>
        <dbReference type="ARBA" id="ARBA00022692"/>
    </source>
</evidence>
<dbReference type="EMBL" id="CP044455">
    <property type="protein sequence ID" value="QIC70982.1"/>
    <property type="molecule type" value="Genomic_DNA"/>
</dbReference>
<dbReference type="SMART" id="SM00065">
    <property type="entry name" value="GAF"/>
    <property type="match status" value="1"/>
</dbReference>
<dbReference type="AlphaFoldDB" id="A0A6C0Y537"/>
<feature type="transmembrane region" description="Helical" evidence="7">
    <location>
        <begin position="96"/>
        <end position="117"/>
    </location>
</feature>
<dbReference type="PANTHER" id="PTHR43102:SF2">
    <property type="entry name" value="GAF DOMAIN-CONTAINING PROTEIN"/>
    <property type="match status" value="1"/>
</dbReference>
<dbReference type="GO" id="GO:0016020">
    <property type="term" value="C:membrane"/>
    <property type="evidence" value="ECO:0007669"/>
    <property type="project" value="UniProtKB-SubCell"/>
</dbReference>
<dbReference type="InterPro" id="IPR029016">
    <property type="entry name" value="GAF-like_dom_sf"/>
</dbReference>
<dbReference type="InterPro" id="IPR002549">
    <property type="entry name" value="AI-2E-like"/>
</dbReference>
<dbReference type="InterPro" id="IPR003018">
    <property type="entry name" value="GAF"/>
</dbReference>
<reference evidence="9 10" key="1">
    <citation type="submission" date="2019-09" db="EMBL/GenBank/DDBJ databases">
        <title>Non-baumannii Acinetobacter spp. carrying blaNDM-1 isolated in China.</title>
        <authorList>
            <person name="Cui C."/>
            <person name="Chen C."/>
            <person name="Sun J."/>
            <person name="Liu Y."/>
        </authorList>
    </citation>
    <scope>NUCLEOTIDE SEQUENCE [LARGE SCALE GENOMIC DNA]</scope>
    <source>
        <strain evidence="9 10">B18</strain>
    </source>
</reference>
<gene>
    <name evidence="9" type="ORF">FSC09_11470</name>
</gene>
<feature type="transmembrane region" description="Helical" evidence="7">
    <location>
        <begin position="257"/>
        <end position="285"/>
    </location>
</feature>
<feature type="transmembrane region" description="Helical" evidence="7">
    <location>
        <begin position="291"/>
        <end position="311"/>
    </location>
</feature>
<evidence type="ECO:0000259" key="8">
    <source>
        <dbReference type="SMART" id="SM00065"/>
    </source>
</evidence>
<feature type="transmembrane region" description="Helical" evidence="7">
    <location>
        <begin position="199"/>
        <end position="219"/>
    </location>
</feature>
<dbReference type="PANTHER" id="PTHR43102">
    <property type="entry name" value="SLR1143 PROTEIN"/>
    <property type="match status" value="1"/>
</dbReference>
<evidence type="ECO:0000256" key="5">
    <source>
        <dbReference type="ARBA" id="ARBA00023136"/>
    </source>
</evidence>
<evidence type="ECO:0000256" key="1">
    <source>
        <dbReference type="ARBA" id="ARBA00004141"/>
    </source>
</evidence>
<proteinExistence type="inferred from homology"/>
<keyword evidence="5 7" id="KW-0472">Membrane</keyword>
<evidence type="ECO:0000313" key="9">
    <source>
        <dbReference type="EMBL" id="QIC70982.1"/>
    </source>
</evidence>
<feature type="region of interest" description="Disordered" evidence="6">
    <location>
        <begin position="1"/>
        <end position="26"/>
    </location>
</feature>
<comment type="subcellular location">
    <subcellularLocation>
        <location evidence="1">Membrane</location>
        <topology evidence="1">Multi-pass membrane protein</topology>
    </subcellularLocation>
</comment>
<feature type="domain" description="GAF" evidence="8">
    <location>
        <begin position="655"/>
        <end position="802"/>
    </location>
</feature>
<keyword evidence="4 7" id="KW-1133">Transmembrane helix</keyword>
<feature type="transmembrane region" description="Helical" evidence="7">
    <location>
        <begin position="66"/>
        <end position="84"/>
    </location>
</feature>
<keyword evidence="3 7" id="KW-0812">Transmembrane</keyword>
<feature type="transmembrane region" description="Helical" evidence="7">
    <location>
        <begin position="377"/>
        <end position="401"/>
    </location>
</feature>
<dbReference type="Pfam" id="PF01594">
    <property type="entry name" value="AI-2E_transport"/>
    <property type="match status" value="1"/>
</dbReference>